<dbReference type="EMBL" id="UYRS01003233">
    <property type="protein sequence ID" value="VDK26238.1"/>
    <property type="molecule type" value="Genomic_DNA"/>
</dbReference>
<proteinExistence type="predicted"/>
<dbReference type="Proteomes" id="UP000282613">
    <property type="component" value="Unassembled WGS sequence"/>
</dbReference>
<evidence type="ECO:0000313" key="1">
    <source>
        <dbReference type="EMBL" id="VDK26238.1"/>
    </source>
</evidence>
<organism evidence="3">
    <name type="scientific">Taenia asiatica</name>
    <name type="common">Asian tapeworm</name>
    <dbReference type="NCBI Taxonomy" id="60517"/>
    <lineage>
        <taxon>Eukaryota</taxon>
        <taxon>Metazoa</taxon>
        <taxon>Spiralia</taxon>
        <taxon>Lophotrochozoa</taxon>
        <taxon>Platyhelminthes</taxon>
        <taxon>Cestoda</taxon>
        <taxon>Eucestoda</taxon>
        <taxon>Cyclophyllidea</taxon>
        <taxon>Taeniidae</taxon>
        <taxon>Taenia</taxon>
    </lineage>
</organism>
<gene>
    <name evidence="1" type="ORF">TASK_LOCUS2809</name>
</gene>
<sequence length="225" mass="25582">MLEAKRLKDRHLNRNRHSFLSQGPPLALHHSKFNSSTDSAITVCGENREHFSRVLPHLLHLCNRSAAVAVLLNLTVPLNSTDAGTLQIWWQQRVLDEGGSSQSQLIVGFFFASLHRLSREKPDTSVSCCFPFLPRWLASGFDWELLRTSHYALFQRPFYLSHRQSFRLFARIAALPATLSEALSPHFTLTTDHVGELKTHPSPLRRLWSTALSLLPLKWAVKSLL</sequence>
<evidence type="ECO:0000313" key="3">
    <source>
        <dbReference type="WBParaSite" id="TASK_0000280801-mRNA-1"/>
    </source>
</evidence>
<accession>A0A0R3VZG4</accession>
<dbReference type="AlphaFoldDB" id="A0A0R3VZG4"/>
<protein>
    <submittedName>
        <fullName evidence="3">Transmembrane protein</fullName>
    </submittedName>
</protein>
<dbReference type="WBParaSite" id="TASK_0000280801-mRNA-1">
    <property type="protein sequence ID" value="TASK_0000280801-mRNA-1"/>
    <property type="gene ID" value="TASK_0000280801"/>
</dbReference>
<evidence type="ECO:0000313" key="2">
    <source>
        <dbReference type="Proteomes" id="UP000282613"/>
    </source>
</evidence>
<reference evidence="3" key="1">
    <citation type="submission" date="2017-02" db="UniProtKB">
        <authorList>
            <consortium name="WormBaseParasite"/>
        </authorList>
    </citation>
    <scope>IDENTIFICATION</scope>
</reference>
<reference evidence="1 2" key="2">
    <citation type="submission" date="2018-11" db="EMBL/GenBank/DDBJ databases">
        <authorList>
            <consortium name="Pathogen Informatics"/>
        </authorList>
    </citation>
    <scope>NUCLEOTIDE SEQUENCE [LARGE SCALE GENOMIC DNA]</scope>
</reference>
<name>A0A0R3VZG4_TAEAS</name>
<dbReference type="STRING" id="60517.A0A0R3VZG4"/>
<keyword evidence="2" id="KW-1185">Reference proteome</keyword>